<evidence type="ECO:0000313" key="3">
    <source>
        <dbReference type="Proteomes" id="UP000297527"/>
    </source>
</evidence>
<dbReference type="OrthoDB" id="5340195at2759"/>
<organism evidence="2 3">
    <name type="scientific">Botryotinia convoluta</name>
    <dbReference type="NCBI Taxonomy" id="54673"/>
    <lineage>
        <taxon>Eukaryota</taxon>
        <taxon>Fungi</taxon>
        <taxon>Dikarya</taxon>
        <taxon>Ascomycota</taxon>
        <taxon>Pezizomycotina</taxon>
        <taxon>Leotiomycetes</taxon>
        <taxon>Helotiales</taxon>
        <taxon>Sclerotiniaceae</taxon>
        <taxon>Botryotinia</taxon>
    </lineage>
</organism>
<keyword evidence="1" id="KW-0812">Transmembrane</keyword>
<feature type="transmembrane region" description="Helical" evidence="1">
    <location>
        <begin position="124"/>
        <end position="146"/>
    </location>
</feature>
<feature type="transmembrane region" description="Helical" evidence="1">
    <location>
        <begin position="84"/>
        <end position="104"/>
    </location>
</feature>
<keyword evidence="3" id="KW-1185">Reference proteome</keyword>
<proteinExistence type="predicted"/>
<evidence type="ECO:0000313" key="2">
    <source>
        <dbReference type="EMBL" id="TGO52962.1"/>
    </source>
</evidence>
<name>A0A4Z1I0J2_9HELO</name>
<dbReference type="AlphaFoldDB" id="A0A4Z1I0J2"/>
<accession>A0A4Z1I0J2</accession>
<dbReference type="PANTHER" id="PTHR35041:SF3">
    <property type="entry name" value="FORMYLMETHIONINE DEFORMYLASE-LIKE PROTEIN"/>
    <property type="match status" value="1"/>
</dbReference>
<reference evidence="2 3" key="1">
    <citation type="submission" date="2017-12" db="EMBL/GenBank/DDBJ databases">
        <title>Comparative genomics of Botrytis spp.</title>
        <authorList>
            <person name="Valero-Jimenez C.A."/>
            <person name="Tapia P."/>
            <person name="Veloso J."/>
            <person name="Silva-Moreno E."/>
            <person name="Staats M."/>
            <person name="Valdes J.H."/>
            <person name="Van Kan J.A.L."/>
        </authorList>
    </citation>
    <scope>NUCLEOTIDE SEQUENCE [LARGE SCALE GENOMIC DNA]</scope>
    <source>
        <strain evidence="2 3">MUCL11595</strain>
    </source>
</reference>
<dbReference type="PANTHER" id="PTHR35041">
    <property type="entry name" value="MEDIATOR OF RNA POLYMERASE II TRANSCRIPTION SUBUNIT 1"/>
    <property type="match status" value="1"/>
</dbReference>
<feature type="transmembrane region" description="Helical" evidence="1">
    <location>
        <begin position="181"/>
        <end position="205"/>
    </location>
</feature>
<protein>
    <submittedName>
        <fullName evidence="2">Uncharacterized protein</fullName>
    </submittedName>
</protein>
<gene>
    <name evidence="2" type="ORF">BCON_0132g00290</name>
</gene>
<evidence type="ECO:0000256" key="1">
    <source>
        <dbReference type="SAM" id="Phobius"/>
    </source>
</evidence>
<keyword evidence="1" id="KW-1133">Transmembrane helix</keyword>
<sequence length="296" mass="32739">MIESSRRKPADESIDYQALEDITFNPDWLSTPVDSDKNTIVPLPSLSDKTLTDGDDISYTERNSTKDLRPPFATWGIHRKKPSFIGLMLFVGFILSLVHHLHVAQRRKTGDEKKQAWPTRIGTGFAFLITSCFKTTTTAALGQYIWTVVKRQPLSINRLFALSTDPIALFSIELLKGAKLAILLGAITWLLGLASIAPAATLTIVAKNISEEVRLPVLDFSKASWNDSVDGQNNAVSITNTIAINTASNINVLGLSRQVSGSEWSYTLQFYGPSIKCSEPNNAQQAIFNNITKYYE</sequence>
<dbReference type="EMBL" id="PQXN01000132">
    <property type="protein sequence ID" value="TGO52962.1"/>
    <property type="molecule type" value="Genomic_DNA"/>
</dbReference>
<dbReference type="Proteomes" id="UP000297527">
    <property type="component" value="Unassembled WGS sequence"/>
</dbReference>
<keyword evidence="1" id="KW-0472">Membrane</keyword>
<comment type="caution">
    <text evidence="2">The sequence shown here is derived from an EMBL/GenBank/DDBJ whole genome shotgun (WGS) entry which is preliminary data.</text>
</comment>